<dbReference type="InterPro" id="IPR038969">
    <property type="entry name" value="FEN"/>
</dbReference>
<dbReference type="InterPro" id="IPR008918">
    <property type="entry name" value="HhH2"/>
</dbReference>
<dbReference type="Pfam" id="PF01367">
    <property type="entry name" value="5_3_exonuc"/>
    <property type="match status" value="1"/>
</dbReference>
<protein>
    <submittedName>
        <fullName evidence="5">Polymerase protein</fullName>
    </submittedName>
</protein>
<dbReference type="InterPro" id="IPR020046">
    <property type="entry name" value="5-3_exonucl_a-hlix_arch_N"/>
</dbReference>
<sequence length="305" mass="34510">MRKLVLIDGNALLHRAYHAYPPLTTPKGELVGAVYGFSVLLLSVLEKLSPTHVAVAWDVKGPTFRKIAFDEYKANRGPMDEDLVSQIERTKEVVEVLNIPQFGIEGFEADDIIGTLSWTATDEKNEADTQAVIVTGDRDALQLIKDKRVVVYLPIHNRYSQSEVFDEGRVIEVYGLRPDQMIDLKALMGDASDNIPGVKGVGKVTATKLIQDFGTLKNLYKKLDDERIKPRTRIMLESGRDIAWKSRELAEIDRHVPLDFDWESCLLTNYDKDKAVKLFEELSFKSLIGKLPSDEWEKTAEEVFL</sequence>
<dbReference type="InterPro" id="IPR020045">
    <property type="entry name" value="DNA_polI_H3TH"/>
</dbReference>
<name>A0A0G1GLD5_9BACT</name>
<evidence type="ECO:0000256" key="3">
    <source>
        <dbReference type="ARBA" id="ARBA00023125"/>
    </source>
</evidence>
<dbReference type="SUPFAM" id="SSF88723">
    <property type="entry name" value="PIN domain-like"/>
    <property type="match status" value="1"/>
</dbReference>
<dbReference type="InterPro" id="IPR029060">
    <property type="entry name" value="PIN-like_dom_sf"/>
</dbReference>
<dbReference type="GO" id="GO:0017108">
    <property type="term" value="F:5'-flap endonuclease activity"/>
    <property type="evidence" value="ECO:0007669"/>
    <property type="project" value="InterPro"/>
</dbReference>
<dbReference type="SMART" id="SM00279">
    <property type="entry name" value="HhH2"/>
    <property type="match status" value="1"/>
</dbReference>
<dbReference type="PATRIC" id="fig|1618376.3.peg.375"/>
<reference evidence="5 6" key="1">
    <citation type="journal article" date="2015" name="Nature">
        <title>rRNA introns, odd ribosomes, and small enigmatic genomes across a large radiation of phyla.</title>
        <authorList>
            <person name="Brown C.T."/>
            <person name="Hug L.A."/>
            <person name="Thomas B.C."/>
            <person name="Sharon I."/>
            <person name="Castelle C.J."/>
            <person name="Singh A."/>
            <person name="Wilkins M.J."/>
            <person name="Williams K.H."/>
            <person name="Banfield J.F."/>
        </authorList>
    </citation>
    <scope>NUCLEOTIDE SEQUENCE [LARGE SCALE GENOMIC DNA]</scope>
</reference>
<dbReference type="EMBL" id="LCHN01000011">
    <property type="protein sequence ID" value="KKT35776.1"/>
    <property type="molecule type" value="Genomic_DNA"/>
</dbReference>
<keyword evidence="1" id="KW-0540">Nuclease</keyword>
<organism evidence="5 6">
    <name type="scientific">Candidatus Collierbacteria bacterium GW2011_GWA1_44_12</name>
    <dbReference type="NCBI Taxonomy" id="1618376"/>
    <lineage>
        <taxon>Bacteria</taxon>
        <taxon>Candidatus Collieribacteriota</taxon>
    </lineage>
</organism>
<gene>
    <name evidence="5" type="ORF">UW23_C0011G0013</name>
</gene>
<dbReference type="SMART" id="SM00475">
    <property type="entry name" value="53EXOc"/>
    <property type="match status" value="1"/>
</dbReference>
<feature type="domain" description="5'-3' exonuclease" evidence="4">
    <location>
        <begin position="2"/>
        <end position="268"/>
    </location>
</feature>
<keyword evidence="2" id="KW-0378">Hydrolase</keyword>
<dbReference type="CDD" id="cd09898">
    <property type="entry name" value="H3TH_53EXO"/>
    <property type="match status" value="1"/>
</dbReference>
<keyword evidence="3" id="KW-0238">DNA-binding</keyword>
<dbReference type="GO" id="GO:0003677">
    <property type="term" value="F:DNA binding"/>
    <property type="evidence" value="ECO:0007669"/>
    <property type="project" value="UniProtKB-KW"/>
</dbReference>
<dbReference type="AlphaFoldDB" id="A0A0G1GLD5"/>
<evidence type="ECO:0000256" key="2">
    <source>
        <dbReference type="ARBA" id="ARBA00022801"/>
    </source>
</evidence>
<comment type="caution">
    <text evidence="5">The sequence shown here is derived from an EMBL/GenBank/DDBJ whole genome shotgun (WGS) entry which is preliminary data.</text>
</comment>
<dbReference type="FunFam" id="1.10.150.20:FF:000003">
    <property type="entry name" value="DNA polymerase I"/>
    <property type="match status" value="1"/>
</dbReference>
<dbReference type="Pfam" id="PF02739">
    <property type="entry name" value="5_3_exonuc_N"/>
    <property type="match status" value="1"/>
</dbReference>
<evidence type="ECO:0000313" key="6">
    <source>
        <dbReference type="Proteomes" id="UP000034069"/>
    </source>
</evidence>
<dbReference type="GO" id="GO:0033567">
    <property type="term" value="P:DNA replication, Okazaki fragment processing"/>
    <property type="evidence" value="ECO:0007669"/>
    <property type="project" value="InterPro"/>
</dbReference>
<dbReference type="SUPFAM" id="SSF47807">
    <property type="entry name" value="5' to 3' exonuclease, C-terminal subdomain"/>
    <property type="match status" value="1"/>
</dbReference>
<evidence type="ECO:0000256" key="1">
    <source>
        <dbReference type="ARBA" id="ARBA00022722"/>
    </source>
</evidence>
<evidence type="ECO:0000259" key="4">
    <source>
        <dbReference type="SMART" id="SM00475"/>
    </source>
</evidence>
<dbReference type="InterPro" id="IPR002421">
    <property type="entry name" value="5-3_exonuclease"/>
</dbReference>
<dbReference type="GO" id="GO:0008409">
    <property type="term" value="F:5'-3' exonuclease activity"/>
    <property type="evidence" value="ECO:0007669"/>
    <property type="project" value="InterPro"/>
</dbReference>
<dbReference type="Gene3D" id="3.40.50.1010">
    <property type="entry name" value="5'-nuclease"/>
    <property type="match status" value="1"/>
</dbReference>
<dbReference type="Gene3D" id="1.10.150.20">
    <property type="entry name" value="5' to 3' exonuclease, C-terminal subdomain"/>
    <property type="match status" value="1"/>
</dbReference>
<accession>A0A0G1GLD5</accession>
<proteinExistence type="predicted"/>
<dbReference type="PANTHER" id="PTHR42646">
    <property type="entry name" value="FLAP ENDONUCLEASE XNI"/>
    <property type="match status" value="1"/>
</dbReference>
<dbReference type="Proteomes" id="UP000034069">
    <property type="component" value="Unassembled WGS sequence"/>
</dbReference>
<dbReference type="PANTHER" id="PTHR42646:SF2">
    <property type="entry name" value="5'-3' EXONUCLEASE FAMILY PROTEIN"/>
    <property type="match status" value="1"/>
</dbReference>
<evidence type="ECO:0000313" key="5">
    <source>
        <dbReference type="EMBL" id="KKT35776.1"/>
    </source>
</evidence>
<dbReference type="InterPro" id="IPR036279">
    <property type="entry name" value="5-3_exonuclease_C_sf"/>
</dbReference>
<dbReference type="CDD" id="cd09859">
    <property type="entry name" value="PIN_53EXO"/>
    <property type="match status" value="1"/>
</dbReference>